<keyword evidence="3" id="KW-0731">Sigma factor</keyword>
<dbReference type="InterPro" id="IPR013249">
    <property type="entry name" value="RNA_pol_sigma70_r4_t2"/>
</dbReference>
<dbReference type="GO" id="GO:0016987">
    <property type="term" value="F:sigma factor activity"/>
    <property type="evidence" value="ECO:0007669"/>
    <property type="project" value="UniProtKB-KW"/>
</dbReference>
<dbReference type="GO" id="GO:0006352">
    <property type="term" value="P:DNA-templated transcription initiation"/>
    <property type="evidence" value="ECO:0007669"/>
    <property type="project" value="InterPro"/>
</dbReference>
<proteinExistence type="inferred from homology"/>
<dbReference type="Pfam" id="PF04542">
    <property type="entry name" value="Sigma70_r2"/>
    <property type="match status" value="1"/>
</dbReference>
<organism evidence="8 9">
    <name type="scientific">Pseudobacter ginsenosidimutans</name>
    <dbReference type="NCBI Taxonomy" id="661488"/>
    <lineage>
        <taxon>Bacteria</taxon>
        <taxon>Pseudomonadati</taxon>
        <taxon>Bacteroidota</taxon>
        <taxon>Chitinophagia</taxon>
        <taxon>Chitinophagales</taxon>
        <taxon>Chitinophagaceae</taxon>
        <taxon>Pseudobacter</taxon>
    </lineage>
</organism>
<feature type="domain" description="RNA polymerase sigma factor 70 region 4 type 2" evidence="7">
    <location>
        <begin position="123"/>
        <end position="171"/>
    </location>
</feature>
<feature type="domain" description="RNA polymerase sigma-70 region 2" evidence="6">
    <location>
        <begin position="27"/>
        <end position="93"/>
    </location>
</feature>
<dbReference type="AlphaFoldDB" id="A0A4Q7N105"/>
<dbReference type="InterPro" id="IPR013324">
    <property type="entry name" value="RNA_pol_sigma_r3/r4-like"/>
</dbReference>
<evidence type="ECO:0000259" key="6">
    <source>
        <dbReference type="Pfam" id="PF04542"/>
    </source>
</evidence>
<evidence type="ECO:0000313" key="8">
    <source>
        <dbReference type="EMBL" id="RZS74852.1"/>
    </source>
</evidence>
<keyword evidence="2" id="KW-0805">Transcription regulation</keyword>
<dbReference type="Proteomes" id="UP000293874">
    <property type="component" value="Unassembled WGS sequence"/>
</dbReference>
<dbReference type="SUPFAM" id="SSF88946">
    <property type="entry name" value="Sigma2 domain of RNA polymerase sigma factors"/>
    <property type="match status" value="1"/>
</dbReference>
<dbReference type="OrthoDB" id="676373at2"/>
<keyword evidence="4" id="KW-0804">Transcription</keyword>
<dbReference type="Gene3D" id="1.10.1740.10">
    <property type="match status" value="1"/>
</dbReference>
<accession>A0A4Q7N105</accession>
<sequence length="198" mass="23988">MSNNPYYDKELFKRIAEEDASAYQTVFELYYDKLHFNALKFLKSEFWAEEIVQEVFLELWDDRKKLVEIESPAAWMYRMVSNKCFNLLRRQEREMRIQYYIQLSKKTANDCQQNGYDFNLIRRLVLEAISKLPDQQRRIFLLRQEDGLSYKEIAQHLGISPNTVHTHLARSIQSVRNYLLVHGNFNFWIFFIIFFECL</sequence>
<dbReference type="NCBIfam" id="TIGR02937">
    <property type="entry name" value="sigma70-ECF"/>
    <property type="match status" value="1"/>
</dbReference>
<dbReference type="InterPro" id="IPR039425">
    <property type="entry name" value="RNA_pol_sigma-70-like"/>
</dbReference>
<evidence type="ECO:0000256" key="2">
    <source>
        <dbReference type="ARBA" id="ARBA00023015"/>
    </source>
</evidence>
<keyword evidence="5" id="KW-0812">Transmembrane</keyword>
<dbReference type="InterPro" id="IPR014327">
    <property type="entry name" value="RNA_pol_sigma70_bacteroid"/>
</dbReference>
<keyword evidence="9" id="KW-1185">Reference proteome</keyword>
<dbReference type="Pfam" id="PF08281">
    <property type="entry name" value="Sigma70_r4_2"/>
    <property type="match status" value="1"/>
</dbReference>
<evidence type="ECO:0000256" key="3">
    <source>
        <dbReference type="ARBA" id="ARBA00023082"/>
    </source>
</evidence>
<dbReference type="GO" id="GO:0003677">
    <property type="term" value="F:DNA binding"/>
    <property type="evidence" value="ECO:0007669"/>
    <property type="project" value="InterPro"/>
</dbReference>
<evidence type="ECO:0000256" key="4">
    <source>
        <dbReference type="ARBA" id="ARBA00023163"/>
    </source>
</evidence>
<dbReference type="SUPFAM" id="SSF88659">
    <property type="entry name" value="Sigma3 and sigma4 domains of RNA polymerase sigma factors"/>
    <property type="match status" value="1"/>
</dbReference>
<dbReference type="InterPro" id="IPR007627">
    <property type="entry name" value="RNA_pol_sigma70_r2"/>
</dbReference>
<dbReference type="Gene3D" id="1.10.10.10">
    <property type="entry name" value="Winged helix-like DNA-binding domain superfamily/Winged helix DNA-binding domain"/>
    <property type="match status" value="1"/>
</dbReference>
<dbReference type="InterPro" id="IPR013325">
    <property type="entry name" value="RNA_pol_sigma_r2"/>
</dbReference>
<dbReference type="RefSeq" id="WP_130539280.1">
    <property type="nucleotide sequence ID" value="NZ_CP042431.1"/>
</dbReference>
<feature type="transmembrane region" description="Helical" evidence="5">
    <location>
        <begin position="178"/>
        <end position="195"/>
    </location>
</feature>
<comment type="similarity">
    <text evidence="1">Belongs to the sigma-70 factor family. ECF subfamily.</text>
</comment>
<evidence type="ECO:0000313" key="9">
    <source>
        <dbReference type="Proteomes" id="UP000293874"/>
    </source>
</evidence>
<dbReference type="InterPro" id="IPR014284">
    <property type="entry name" value="RNA_pol_sigma-70_dom"/>
</dbReference>
<reference evidence="8 9" key="1">
    <citation type="submission" date="2019-02" db="EMBL/GenBank/DDBJ databases">
        <title>Genomic Encyclopedia of Type Strains, Phase IV (KMG-IV): sequencing the most valuable type-strain genomes for metagenomic binning, comparative biology and taxonomic classification.</title>
        <authorList>
            <person name="Goeker M."/>
        </authorList>
    </citation>
    <scope>NUCLEOTIDE SEQUENCE [LARGE SCALE GENOMIC DNA]</scope>
    <source>
        <strain evidence="8 9">DSM 18116</strain>
    </source>
</reference>
<gene>
    <name evidence="8" type="ORF">EV199_0703</name>
</gene>
<name>A0A4Q7N105_9BACT</name>
<keyword evidence="5" id="KW-0472">Membrane</keyword>
<dbReference type="NCBIfam" id="TIGR02985">
    <property type="entry name" value="Sig70_bacteroi1"/>
    <property type="match status" value="1"/>
</dbReference>
<evidence type="ECO:0000256" key="1">
    <source>
        <dbReference type="ARBA" id="ARBA00010641"/>
    </source>
</evidence>
<comment type="caution">
    <text evidence="8">The sequence shown here is derived from an EMBL/GenBank/DDBJ whole genome shotgun (WGS) entry which is preliminary data.</text>
</comment>
<evidence type="ECO:0000256" key="5">
    <source>
        <dbReference type="SAM" id="Phobius"/>
    </source>
</evidence>
<dbReference type="CDD" id="cd06171">
    <property type="entry name" value="Sigma70_r4"/>
    <property type="match status" value="1"/>
</dbReference>
<dbReference type="InterPro" id="IPR036388">
    <property type="entry name" value="WH-like_DNA-bd_sf"/>
</dbReference>
<evidence type="ECO:0000259" key="7">
    <source>
        <dbReference type="Pfam" id="PF08281"/>
    </source>
</evidence>
<dbReference type="PANTHER" id="PTHR43133">
    <property type="entry name" value="RNA POLYMERASE ECF-TYPE SIGMA FACTO"/>
    <property type="match status" value="1"/>
</dbReference>
<dbReference type="PANTHER" id="PTHR43133:SF46">
    <property type="entry name" value="RNA POLYMERASE SIGMA-70 FACTOR ECF SUBFAMILY"/>
    <property type="match status" value="1"/>
</dbReference>
<keyword evidence="5" id="KW-1133">Transmembrane helix</keyword>
<protein>
    <submittedName>
        <fullName evidence="8">RNA polymerase sigma-70 factor (ECF subfamily)</fullName>
    </submittedName>
</protein>
<dbReference type="EMBL" id="SGXA01000001">
    <property type="protein sequence ID" value="RZS74852.1"/>
    <property type="molecule type" value="Genomic_DNA"/>
</dbReference>